<dbReference type="EMBL" id="CP101527">
    <property type="protein sequence ID" value="UZW75524.1"/>
    <property type="molecule type" value="Genomic_DNA"/>
</dbReference>
<feature type="transmembrane region" description="Helical" evidence="5">
    <location>
        <begin position="325"/>
        <end position="343"/>
    </location>
</feature>
<comment type="catalytic activity">
    <reaction evidence="3">
        <text>2 GTP = 3',3'-c-di-GMP + 2 diphosphate</text>
        <dbReference type="Rhea" id="RHEA:24898"/>
        <dbReference type="ChEBI" id="CHEBI:33019"/>
        <dbReference type="ChEBI" id="CHEBI:37565"/>
        <dbReference type="ChEBI" id="CHEBI:58805"/>
        <dbReference type="EC" id="2.7.7.65"/>
    </reaction>
</comment>
<dbReference type="SUPFAM" id="SSF55073">
    <property type="entry name" value="Nucleotide cyclase"/>
    <property type="match status" value="1"/>
</dbReference>
<evidence type="ECO:0000256" key="5">
    <source>
        <dbReference type="SAM" id="Phobius"/>
    </source>
</evidence>
<dbReference type="GO" id="GO:0005886">
    <property type="term" value="C:plasma membrane"/>
    <property type="evidence" value="ECO:0007669"/>
    <property type="project" value="TreeGrafter"/>
</dbReference>
<dbReference type="FunFam" id="3.30.70.270:FF:000001">
    <property type="entry name" value="Diguanylate cyclase domain protein"/>
    <property type="match status" value="1"/>
</dbReference>
<evidence type="ECO:0000256" key="1">
    <source>
        <dbReference type="ARBA" id="ARBA00001946"/>
    </source>
</evidence>
<dbReference type="InterPro" id="IPR000160">
    <property type="entry name" value="GGDEF_dom"/>
</dbReference>
<dbReference type="Gene3D" id="3.30.70.270">
    <property type="match status" value="1"/>
</dbReference>
<keyword evidence="8" id="KW-1185">Reference proteome</keyword>
<gene>
    <name evidence="7" type="ORF">NNL22_02700</name>
</gene>
<dbReference type="Pfam" id="PF07696">
    <property type="entry name" value="7TMR-DISMED2"/>
    <property type="match status" value="1"/>
</dbReference>
<dbReference type="GO" id="GO:0043709">
    <property type="term" value="P:cell adhesion involved in single-species biofilm formation"/>
    <property type="evidence" value="ECO:0007669"/>
    <property type="project" value="TreeGrafter"/>
</dbReference>
<dbReference type="PANTHER" id="PTHR45138:SF9">
    <property type="entry name" value="DIGUANYLATE CYCLASE DGCM-RELATED"/>
    <property type="match status" value="1"/>
</dbReference>
<dbReference type="Gene3D" id="2.60.40.2380">
    <property type="match status" value="1"/>
</dbReference>
<evidence type="ECO:0000256" key="3">
    <source>
        <dbReference type="ARBA" id="ARBA00034247"/>
    </source>
</evidence>
<feature type="transmembrane region" description="Helical" evidence="5">
    <location>
        <begin position="206"/>
        <end position="223"/>
    </location>
</feature>
<dbReference type="InterPro" id="IPR011623">
    <property type="entry name" value="7TMR_DISM_rcpt_extracell_dom1"/>
</dbReference>
<dbReference type="Pfam" id="PF00990">
    <property type="entry name" value="GGDEF"/>
    <property type="match status" value="1"/>
</dbReference>
<keyword evidence="5" id="KW-0812">Transmembrane</keyword>
<dbReference type="KEGG" id="asem:NNL22_02700"/>
<dbReference type="InterPro" id="IPR043128">
    <property type="entry name" value="Rev_trsase/Diguanyl_cyclase"/>
</dbReference>
<keyword evidence="4" id="KW-0175">Coiled coil</keyword>
<keyword evidence="5" id="KW-0472">Membrane</keyword>
<feature type="transmembrane region" description="Helical" evidence="5">
    <location>
        <begin position="292"/>
        <end position="313"/>
    </location>
</feature>
<dbReference type="Pfam" id="PF07695">
    <property type="entry name" value="7TMR-DISM_7TM"/>
    <property type="match status" value="1"/>
</dbReference>
<keyword evidence="5" id="KW-1133">Transmembrane helix</keyword>
<evidence type="ECO:0000259" key="6">
    <source>
        <dbReference type="PROSITE" id="PS50887"/>
    </source>
</evidence>
<dbReference type="InterPro" id="IPR011622">
    <property type="entry name" value="7TMR_DISM_rcpt_extracell_dom2"/>
</dbReference>
<sequence length="558" mass="63448">MFIEDKDRALSLDDIRDQGYEWNVNAGEIFNKGYNDSAWWLKFDIDNETQNSEWLIEISYAVLDYVDVFVVDSAGNLSRNSMGDKFQFSQRPVEHRYFVVPMSIAPSESATVYMRVVSSSSLQVPINIWDKETFYSSDISRSVMHGAYFGGLMIIAIYNLLIYFALKERTYLYYVGYVLAMIAFMASLNGWAFQFLWPNSTQWNDTAILISLDLVVLFGLFFTQRFLDFSTLSRPLWMSANVIVAVCVVLIFVFMIIPYDIGIRIIVVYATFGCFWALFSGIFAWKKGRQSAGTYVVAWSLLLVGGVILGLNKFHIVPRNIYTDYAAQIGSLIEVLLLSFALAERINKEKALRFAAQKEALLVQQQANEALESRVASRTLELEDANRKLQDLSNTDQLTGLKNRRFLNRYIDQEIARGVRYKHEVAVLLIDIDYFKQVNDTYGHLVGDDCLQEVAKRIEDQVRWPTDLVARYGGEEFCMILPETNLDGAVIVAERVRKKVNDDLVNTRSAELGITVSVGVYSALPTDAGQGSEFVDLADKALYSAKENGRNRVESMRI</sequence>
<feature type="transmembrane region" description="Helical" evidence="5">
    <location>
        <begin position="146"/>
        <end position="164"/>
    </location>
</feature>
<dbReference type="GO" id="GO:1902201">
    <property type="term" value="P:negative regulation of bacterial-type flagellum-dependent cell motility"/>
    <property type="evidence" value="ECO:0007669"/>
    <property type="project" value="TreeGrafter"/>
</dbReference>
<feature type="transmembrane region" description="Helical" evidence="5">
    <location>
        <begin position="263"/>
        <end position="285"/>
    </location>
</feature>
<dbReference type="InterPro" id="IPR029787">
    <property type="entry name" value="Nucleotide_cyclase"/>
</dbReference>
<protein>
    <recommendedName>
        <fullName evidence="2">diguanylate cyclase</fullName>
        <ecNumber evidence="2">2.7.7.65</ecNumber>
    </recommendedName>
</protein>
<dbReference type="InterPro" id="IPR050469">
    <property type="entry name" value="Diguanylate_Cyclase"/>
</dbReference>
<proteinExistence type="predicted"/>
<dbReference type="GO" id="GO:0052621">
    <property type="term" value="F:diguanylate cyclase activity"/>
    <property type="evidence" value="ECO:0007669"/>
    <property type="project" value="UniProtKB-EC"/>
</dbReference>
<comment type="cofactor">
    <cofactor evidence="1">
        <name>Mg(2+)</name>
        <dbReference type="ChEBI" id="CHEBI:18420"/>
    </cofactor>
</comment>
<reference evidence="7" key="1">
    <citation type="submission" date="2022-07" db="EMBL/GenBank/DDBJ databases">
        <title>Alkalimarinus sp. nov., isolated from gut of a Alitta virens.</title>
        <authorList>
            <person name="Yang A.I."/>
            <person name="Shin N.-R."/>
        </authorList>
    </citation>
    <scope>NUCLEOTIDE SEQUENCE</scope>
    <source>
        <strain evidence="7">FA028</strain>
    </source>
</reference>
<dbReference type="SMART" id="SM00267">
    <property type="entry name" value="GGDEF"/>
    <property type="match status" value="1"/>
</dbReference>
<feature type="transmembrane region" description="Helical" evidence="5">
    <location>
        <begin position="235"/>
        <end position="257"/>
    </location>
</feature>
<dbReference type="EC" id="2.7.7.65" evidence="2"/>
<dbReference type="PANTHER" id="PTHR45138">
    <property type="entry name" value="REGULATORY COMPONENTS OF SENSORY TRANSDUCTION SYSTEM"/>
    <property type="match status" value="1"/>
</dbReference>
<organism evidence="7 8">
    <name type="scientific">Alkalimarinus sediminis</name>
    <dbReference type="NCBI Taxonomy" id="1632866"/>
    <lineage>
        <taxon>Bacteria</taxon>
        <taxon>Pseudomonadati</taxon>
        <taxon>Pseudomonadota</taxon>
        <taxon>Gammaproteobacteria</taxon>
        <taxon>Alteromonadales</taxon>
        <taxon>Alteromonadaceae</taxon>
        <taxon>Alkalimarinus</taxon>
    </lineage>
</organism>
<dbReference type="Proteomes" id="UP001164472">
    <property type="component" value="Chromosome"/>
</dbReference>
<feature type="coiled-coil region" evidence="4">
    <location>
        <begin position="368"/>
        <end position="395"/>
    </location>
</feature>
<name>A0A9E8HTM2_9ALTE</name>
<accession>A0A9E8HTM2</accession>
<evidence type="ECO:0000256" key="2">
    <source>
        <dbReference type="ARBA" id="ARBA00012528"/>
    </source>
</evidence>
<evidence type="ECO:0000313" key="7">
    <source>
        <dbReference type="EMBL" id="UZW75524.1"/>
    </source>
</evidence>
<dbReference type="RefSeq" id="WP_251810652.1">
    <property type="nucleotide sequence ID" value="NZ_CP101527.1"/>
</dbReference>
<dbReference type="AlphaFoldDB" id="A0A9E8HTM2"/>
<feature type="transmembrane region" description="Helical" evidence="5">
    <location>
        <begin position="171"/>
        <end position="194"/>
    </location>
</feature>
<dbReference type="NCBIfam" id="TIGR00254">
    <property type="entry name" value="GGDEF"/>
    <property type="match status" value="1"/>
</dbReference>
<dbReference type="PROSITE" id="PS50887">
    <property type="entry name" value="GGDEF"/>
    <property type="match status" value="1"/>
</dbReference>
<dbReference type="CDD" id="cd01949">
    <property type="entry name" value="GGDEF"/>
    <property type="match status" value="1"/>
</dbReference>
<feature type="domain" description="GGDEF" evidence="6">
    <location>
        <begin position="423"/>
        <end position="558"/>
    </location>
</feature>
<evidence type="ECO:0000256" key="4">
    <source>
        <dbReference type="SAM" id="Coils"/>
    </source>
</evidence>
<evidence type="ECO:0000313" key="8">
    <source>
        <dbReference type="Proteomes" id="UP001164472"/>
    </source>
</evidence>